<dbReference type="RefSeq" id="WP_386733982.1">
    <property type="nucleotide sequence ID" value="NZ_JBHRXI010000002.1"/>
</dbReference>
<dbReference type="InterPro" id="IPR006680">
    <property type="entry name" value="Amidohydro-rel"/>
</dbReference>
<accession>A0ABV7TC96</accession>
<dbReference type="SUPFAM" id="SSF51556">
    <property type="entry name" value="Metallo-dependent hydrolases"/>
    <property type="match status" value="1"/>
</dbReference>
<name>A0ABV7TC96_9RHOB</name>
<organism evidence="3 4">
    <name type="scientific">Lutimaribacter marinistellae</name>
    <dbReference type="NCBI Taxonomy" id="1820329"/>
    <lineage>
        <taxon>Bacteria</taxon>
        <taxon>Pseudomonadati</taxon>
        <taxon>Pseudomonadota</taxon>
        <taxon>Alphaproteobacteria</taxon>
        <taxon>Rhodobacterales</taxon>
        <taxon>Roseobacteraceae</taxon>
        <taxon>Lutimaribacter</taxon>
    </lineage>
</organism>
<gene>
    <name evidence="3" type="ORF">ACFORG_03375</name>
</gene>
<reference evidence="4" key="1">
    <citation type="journal article" date="2019" name="Int. J. Syst. Evol. Microbiol.">
        <title>The Global Catalogue of Microorganisms (GCM) 10K type strain sequencing project: providing services to taxonomists for standard genome sequencing and annotation.</title>
        <authorList>
            <consortium name="The Broad Institute Genomics Platform"/>
            <consortium name="The Broad Institute Genome Sequencing Center for Infectious Disease"/>
            <person name="Wu L."/>
            <person name="Ma J."/>
        </authorList>
    </citation>
    <scope>NUCLEOTIDE SEQUENCE [LARGE SCALE GENOMIC DNA]</scope>
    <source>
        <strain evidence="4">KCTC 42911</strain>
    </source>
</reference>
<dbReference type="EMBL" id="JBHRXI010000002">
    <property type="protein sequence ID" value="MFC3612791.1"/>
    <property type="molecule type" value="Genomic_DNA"/>
</dbReference>
<dbReference type="PANTHER" id="PTHR43135">
    <property type="entry name" value="ALPHA-D-RIBOSE 1-METHYLPHOSPHONATE 5-TRIPHOSPHATE DIPHOSPHATASE"/>
    <property type="match status" value="1"/>
</dbReference>
<dbReference type="Pfam" id="PF01979">
    <property type="entry name" value="Amidohydro_1"/>
    <property type="match status" value="1"/>
</dbReference>
<evidence type="ECO:0000313" key="4">
    <source>
        <dbReference type="Proteomes" id="UP001595629"/>
    </source>
</evidence>
<dbReference type="Gene3D" id="3.20.20.140">
    <property type="entry name" value="Metal-dependent hydrolases"/>
    <property type="match status" value="1"/>
</dbReference>
<dbReference type="InterPro" id="IPR032466">
    <property type="entry name" value="Metal_Hydrolase"/>
</dbReference>
<feature type="domain" description="Amidohydrolase-related" evidence="2">
    <location>
        <begin position="80"/>
        <end position="294"/>
    </location>
</feature>
<dbReference type="InterPro" id="IPR057744">
    <property type="entry name" value="OTAase-like"/>
</dbReference>
<keyword evidence="1" id="KW-0732">Signal</keyword>
<dbReference type="Gene3D" id="2.30.40.10">
    <property type="entry name" value="Urease, subunit C, domain 1"/>
    <property type="match status" value="1"/>
</dbReference>
<protein>
    <submittedName>
        <fullName evidence="3">Amidohydrolase family protein</fullName>
    </submittedName>
</protein>
<dbReference type="InterPro" id="IPR011059">
    <property type="entry name" value="Metal-dep_hydrolase_composite"/>
</dbReference>
<sequence>MKLASTVITLVSIITLGAGGALAQDALPKTLFTNVHVFDGVNEQRIENASVLVEGNLIKTVSTDPIDAPDAIVIDGGGRTLMPGLIDSHTHLYATGVFQTFAGLQAAKWDQIGAVAAENARDYLFDGYTTVRDTGGMGAGLKELIDQGTVDGPRIYAAGAAIGPSSGHGDWRNPVQRTFNMGSNDVGNTLNLSYIADGVEEVRKASRLNFAHGAHFLKLMAGGGVSSELDPLWSVAYRVDEIAAAVEAASFFDTYATVHAYTDETVNMALDAGVKSIEHGQMVTEETVKRIADEGIFWAINVAGLDPQLLSHPNYAQPTVKPKLEAYLDGSENLVEYVKKYRPKIVHNVDTVLSTISFGRAHRDFEKYYFAELFGNHAFLVAATSTGGELAQLTGKRNPYPNKLGVIEAGAYADILVVDGNPLEDLSVLGANPEWFDAPPRDRGFETIRMIMKDGVIYKNTLD</sequence>
<feature type="signal peptide" evidence="1">
    <location>
        <begin position="1"/>
        <end position="23"/>
    </location>
</feature>
<dbReference type="CDD" id="cd01299">
    <property type="entry name" value="Met_dep_hydrolase_A"/>
    <property type="match status" value="1"/>
</dbReference>
<comment type="caution">
    <text evidence="3">The sequence shown here is derived from an EMBL/GenBank/DDBJ whole genome shotgun (WGS) entry which is preliminary data.</text>
</comment>
<feature type="chain" id="PRO_5047342052" evidence="1">
    <location>
        <begin position="24"/>
        <end position="463"/>
    </location>
</feature>
<proteinExistence type="predicted"/>
<dbReference type="InterPro" id="IPR051781">
    <property type="entry name" value="Metallo-dep_Hydrolase"/>
</dbReference>
<dbReference type="SUPFAM" id="SSF51338">
    <property type="entry name" value="Composite domain of metallo-dependent hydrolases"/>
    <property type="match status" value="2"/>
</dbReference>
<dbReference type="PANTHER" id="PTHR43135:SF3">
    <property type="entry name" value="ALPHA-D-RIBOSE 1-METHYLPHOSPHONATE 5-TRIPHOSPHATE DIPHOSPHATASE"/>
    <property type="match status" value="1"/>
</dbReference>
<dbReference type="Proteomes" id="UP001595629">
    <property type="component" value="Unassembled WGS sequence"/>
</dbReference>
<evidence type="ECO:0000256" key="1">
    <source>
        <dbReference type="SAM" id="SignalP"/>
    </source>
</evidence>
<evidence type="ECO:0000313" key="3">
    <source>
        <dbReference type="EMBL" id="MFC3612791.1"/>
    </source>
</evidence>
<keyword evidence="4" id="KW-1185">Reference proteome</keyword>
<evidence type="ECO:0000259" key="2">
    <source>
        <dbReference type="Pfam" id="PF01979"/>
    </source>
</evidence>